<gene>
    <name evidence="1" type="ORF">Hypma_002959</name>
</gene>
<dbReference type="InParanoid" id="A0A369J382"/>
<accession>A0A369J382</accession>
<proteinExistence type="predicted"/>
<dbReference type="AlphaFoldDB" id="A0A369J382"/>
<sequence>MFSEIVGRIRQLFGSGRRYLSRPSRSLHSPSYSSGLPSLDSYLSSLDPTRLRPPIQRGALSARRYHALCVTTASQDPPSTGHLRSEMEQHHGVISDSPSPRTMFSSYPTSRALSVMSRRGSLSVPIDICSVWVTLRRFQVRADGKPALPPMRIHNSHAGYISSTRASHTIHIIPLLRATQPPQIVVYTAGSSPPISSLLTLLAGPICCTNLPASALMLVASASLHNKQNFMTDRQRFQSA</sequence>
<reference evidence="1" key="1">
    <citation type="submission" date="2018-04" db="EMBL/GenBank/DDBJ databases">
        <title>Whole genome sequencing of Hypsizygus marmoreus.</title>
        <authorList>
            <person name="Choi I.-G."/>
            <person name="Min B."/>
            <person name="Kim J.-G."/>
            <person name="Kim S."/>
            <person name="Oh Y.-L."/>
            <person name="Kong W.-S."/>
            <person name="Park H."/>
            <person name="Jeong J."/>
            <person name="Song E.-S."/>
        </authorList>
    </citation>
    <scope>NUCLEOTIDE SEQUENCE [LARGE SCALE GENOMIC DNA]</scope>
    <source>
        <strain evidence="1">51987-8</strain>
    </source>
</reference>
<comment type="caution">
    <text evidence="1">The sequence shown here is derived from an EMBL/GenBank/DDBJ whole genome shotgun (WGS) entry which is preliminary data.</text>
</comment>
<dbReference type="Proteomes" id="UP000076154">
    <property type="component" value="Unassembled WGS sequence"/>
</dbReference>
<evidence type="ECO:0000313" key="1">
    <source>
        <dbReference type="EMBL" id="RDB16499.1"/>
    </source>
</evidence>
<keyword evidence="2" id="KW-1185">Reference proteome</keyword>
<protein>
    <submittedName>
        <fullName evidence="1">Uncharacterized protein</fullName>
    </submittedName>
</protein>
<dbReference type="EMBL" id="LUEZ02000124">
    <property type="protein sequence ID" value="RDB16499.1"/>
    <property type="molecule type" value="Genomic_DNA"/>
</dbReference>
<name>A0A369J382_HYPMA</name>
<organism evidence="1 2">
    <name type="scientific">Hypsizygus marmoreus</name>
    <name type="common">White beech mushroom</name>
    <name type="synonym">Agaricus marmoreus</name>
    <dbReference type="NCBI Taxonomy" id="39966"/>
    <lineage>
        <taxon>Eukaryota</taxon>
        <taxon>Fungi</taxon>
        <taxon>Dikarya</taxon>
        <taxon>Basidiomycota</taxon>
        <taxon>Agaricomycotina</taxon>
        <taxon>Agaricomycetes</taxon>
        <taxon>Agaricomycetidae</taxon>
        <taxon>Agaricales</taxon>
        <taxon>Tricholomatineae</taxon>
        <taxon>Lyophyllaceae</taxon>
        <taxon>Hypsizygus</taxon>
    </lineage>
</organism>
<evidence type="ECO:0000313" key="2">
    <source>
        <dbReference type="Proteomes" id="UP000076154"/>
    </source>
</evidence>